<evidence type="ECO:0000256" key="4">
    <source>
        <dbReference type="ARBA" id="ARBA00023136"/>
    </source>
</evidence>
<dbReference type="Pfam" id="PF14322">
    <property type="entry name" value="SusD-like_3"/>
    <property type="match status" value="1"/>
</dbReference>
<name>A0ABR6W001_9BACT</name>
<evidence type="ECO:0000256" key="1">
    <source>
        <dbReference type="ARBA" id="ARBA00004442"/>
    </source>
</evidence>
<sequence>MKSTPNKYLLVLLTAVGVTVSGCKDSFFDRAPEDALTLDSYYQTAEQVKASTNALYNVPWFNFNNKAFWAITELSGGNARTYSGDVVNFSNFSVTADNNELTNGWKSLFSVVAQANAIINNMPAKVPASVDPTVVNNALGEARLMRAMAYFYLVRLWGNVPIIENTLDFVYSPKINTNPVEDVYTFIIQDLEFAEANCTKKIRTGTSVENGHVSSGSASAMLAKVHLYRQDYAQARTYAEKVINSGEFKLYGTQVAGRTFTDLFRTANNNNEESIIALQWVGGGQYGRGNSMQASFAISSQITGTGDGYGVVGPTIDLQADFAKEPGDVRRKATIMLAGDVYPELNSAGGGYTVPADVNAQNTKAGIKKYVVGSRADNGGLGAAQSAGNNTYLMRYAEVLLIEAEAVLAGAASTSVPAAITAYNQVRARAGLSPKASITQADILRERRLELAIEGDYWFDLGRIDGFNATTHPRAIAIISQQERGTYSNDKTEIYSERYTPTNDRFRFPYPSTETAINPLLTQAPVPYTFK</sequence>
<comment type="similarity">
    <text evidence="2">Belongs to the SusD family.</text>
</comment>
<keyword evidence="9" id="KW-1185">Reference proteome</keyword>
<keyword evidence="3" id="KW-0732">Signal</keyword>
<evidence type="ECO:0000256" key="2">
    <source>
        <dbReference type="ARBA" id="ARBA00006275"/>
    </source>
</evidence>
<evidence type="ECO:0000256" key="5">
    <source>
        <dbReference type="ARBA" id="ARBA00023237"/>
    </source>
</evidence>
<dbReference type="PROSITE" id="PS51257">
    <property type="entry name" value="PROKAR_LIPOPROTEIN"/>
    <property type="match status" value="1"/>
</dbReference>
<dbReference type="RefSeq" id="WP_186735400.1">
    <property type="nucleotide sequence ID" value="NZ_VFIA01000002.1"/>
</dbReference>
<dbReference type="Pfam" id="PF07980">
    <property type="entry name" value="SusD_RagB"/>
    <property type="match status" value="1"/>
</dbReference>
<evidence type="ECO:0000313" key="9">
    <source>
        <dbReference type="Proteomes" id="UP000700732"/>
    </source>
</evidence>
<evidence type="ECO:0000259" key="7">
    <source>
        <dbReference type="Pfam" id="PF14322"/>
    </source>
</evidence>
<proteinExistence type="inferred from homology"/>
<organism evidence="8 9">
    <name type="scientific">Spirosoma utsteinense</name>
    <dbReference type="NCBI Taxonomy" id="2585773"/>
    <lineage>
        <taxon>Bacteria</taxon>
        <taxon>Pseudomonadati</taxon>
        <taxon>Bacteroidota</taxon>
        <taxon>Cytophagia</taxon>
        <taxon>Cytophagales</taxon>
        <taxon>Cytophagaceae</taxon>
        <taxon>Spirosoma</taxon>
    </lineage>
</organism>
<evidence type="ECO:0000259" key="6">
    <source>
        <dbReference type="Pfam" id="PF07980"/>
    </source>
</evidence>
<dbReference type="InterPro" id="IPR012944">
    <property type="entry name" value="SusD_RagB_dom"/>
</dbReference>
<reference evidence="8 9" key="1">
    <citation type="submission" date="2019-06" db="EMBL/GenBank/DDBJ databases">
        <title>Spirosoma utsteinense sp. nov. isolated from Antarctic ice-free soils.</title>
        <authorList>
            <person name="Tahon G."/>
        </authorList>
    </citation>
    <scope>NUCLEOTIDE SEQUENCE [LARGE SCALE GENOMIC DNA]</scope>
    <source>
        <strain evidence="8 9">LMG 31447</strain>
    </source>
</reference>
<evidence type="ECO:0000313" key="8">
    <source>
        <dbReference type="EMBL" id="MBC3789855.1"/>
    </source>
</evidence>
<keyword evidence="4" id="KW-0472">Membrane</keyword>
<dbReference type="EMBL" id="VFIA01000002">
    <property type="protein sequence ID" value="MBC3789855.1"/>
    <property type="molecule type" value="Genomic_DNA"/>
</dbReference>
<dbReference type="Gene3D" id="1.25.40.390">
    <property type="match status" value="1"/>
</dbReference>
<evidence type="ECO:0008006" key="10">
    <source>
        <dbReference type="Google" id="ProtNLM"/>
    </source>
</evidence>
<keyword evidence="5" id="KW-0998">Cell outer membrane</keyword>
<dbReference type="InterPro" id="IPR011990">
    <property type="entry name" value="TPR-like_helical_dom_sf"/>
</dbReference>
<comment type="subcellular location">
    <subcellularLocation>
        <location evidence="1">Cell outer membrane</location>
    </subcellularLocation>
</comment>
<dbReference type="InterPro" id="IPR033985">
    <property type="entry name" value="SusD-like_N"/>
</dbReference>
<dbReference type="SUPFAM" id="SSF48452">
    <property type="entry name" value="TPR-like"/>
    <property type="match status" value="1"/>
</dbReference>
<feature type="domain" description="RagB/SusD" evidence="6">
    <location>
        <begin position="273"/>
        <end position="525"/>
    </location>
</feature>
<evidence type="ECO:0000256" key="3">
    <source>
        <dbReference type="ARBA" id="ARBA00022729"/>
    </source>
</evidence>
<accession>A0ABR6W001</accession>
<gene>
    <name evidence="8" type="ORF">FH603_338</name>
</gene>
<comment type="caution">
    <text evidence="8">The sequence shown here is derived from an EMBL/GenBank/DDBJ whole genome shotgun (WGS) entry which is preliminary data.</text>
</comment>
<feature type="domain" description="SusD-like N-terminal" evidence="7">
    <location>
        <begin position="66"/>
        <end position="227"/>
    </location>
</feature>
<dbReference type="Proteomes" id="UP000700732">
    <property type="component" value="Unassembled WGS sequence"/>
</dbReference>
<dbReference type="CDD" id="cd08977">
    <property type="entry name" value="SusD"/>
    <property type="match status" value="1"/>
</dbReference>
<protein>
    <recommendedName>
        <fullName evidence="10">RagB/SusD family nutrient uptake outer membrane protein</fullName>
    </recommendedName>
</protein>